<proteinExistence type="predicted"/>
<comment type="caution">
    <text evidence="2">The sequence shown here is derived from an EMBL/GenBank/DDBJ whole genome shotgun (WGS) entry which is preliminary data.</text>
</comment>
<evidence type="ECO:0000313" key="3">
    <source>
        <dbReference type="Proteomes" id="UP001597182"/>
    </source>
</evidence>
<accession>A0ABW3VP89</accession>
<evidence type="ECO:0000256" key="1">
    <source>
        <dbReference type="SAM" id="MobiDB-lite"/>
    </source>
</evidence>
<reference evidence="3" key="1">
    <citation type="journal article" date="2019" name="Int. J. Syst. Evol. Microbiol.">
        <title>The Global Catalogue of Microorganisms (GCM) 10K type strain sequencing project: providing services to taxonomists for standard genome sequencing and annotation.</title>
        <authorList>
            <consortium name="The Broad Institute Genomics Platform"/>
            <consortium name="The Broad Institute Genome Sequencing Center for Infectious Disease"/>
            <person name="Wu L."/>
            <person name="Ma J."/>
        </authorList>
    </citation>
    <scope>NUCLEOTIDE SEQUENCE [LARGE SCALE GENOMIC DNA]</scope>
    <source>
        <strain evidence="3">CCUG 49018</strain>
    </source>
</reference>
<keyword evidence="3" id="KW-1185">Reference proteome</keyword>
<gene>
    <name evidence="2" type="ORF">ACFQ34_27125</name>
</gene>
<evidence type="ECO:0000313" key="2">
    <source>
        <dbReference type="EMBL" id="MFD1236977.1"/>
    </source>
</evidence>
<name>A0ABW3VP89_9PSEU</name>
<dbReference type="EMBL" id="JBHTMB010000252">
    <property type="protein sequence ID" value="MFD1236977.1"/>
    <property type="molecule type" value="Genomic_DNA"/>
</dbReference>
<protein>
    <submittedName>
        <fullName evidence="2">Uncharacterized protein</fullName>
    </submittedName>
</protein>
<dbReference type="RefSeq" id="WP_013674853.1">
    <property type="nucleotide sequence ID" value="NZ_BAABKS010000057.1"/>
</dbReference>
<organism evidence="2 3">
    <name type="scientific">Pseudonocardia benzenivorans</name>
    <dbReference type="NCBI Taxonomy" id="228005"/>
    <lineage>
        <taxon>Bacteria</taxon>
        <taxon>Bacillati</taxon>
        <taxon>Actinomycetota</taxon>
        <taxon>Actinomycetes</taxon>
        <taxon>Pseudonocardiales</taxon>
        <taxon>Pseudonocardiaceae</taxon>
        <taxon>Pseudonocardia</taxon>
    </lineage>
</organism>
<feature type="region of interest" description="Disordered" evidence="1">
    <location>
        <begin position="1"/>
        <end position="37"/>
    </location>
</feature>
<sequence length="158" mass="16361">MTGDGRSPADPARDRTNPRTPLRRLRCPRTTQGDRAPARLLVLTCGPTGAGAPPDEPPPAAASELIDRLDGADVVFTTAAAEPTVLFYAEAWRVERLGTDLAPLAAGLTTGTVVLVTGDRAADAALVDSLPARLPGVLVERCGPALVPPRSRPLGRGA</sequence>
<dbReference type="Proteomes" id="UP001597182">
    <property type="component" value="Unassembled WGS sequence"/>
</dbReference>